<protein>
    <submittedName>
        <fullName evidence="1">Major tail protein</fullName>
    </submittedName>
</protein>
<organism evidence="1">
    <name type="scientific">Herelleviridae sp. ct7M529</name>
    <dbReference type="NCBI Taxonomy" id="2826787"/>
    <lineage>
        <taxon>Viruses</taxon>
        <taxon>Duplodnaviria</taxon>
        <taxon>Heunggongvirae</taxon>
        <taxon>Uroviricota</taxon>
        <taxon>Caudoviricetes</taxon>
        <taxon>Herelleviridae</taxon>
    </lineage>
</organism>
<reference evidence="1" key="1">
    <citation type="journal article" date="2021" name="Proc. Natl. Acad. Sci. U.S.A.">
        <title>A Catalog of Tens of Thousands of Viruses from Human Metagenomes Reveals Hidden Associations with Chronic Diseases.</title>
        <authorList>
            <person name="Tisza M.J."/>
            <person name="Buck C.B."/>
        </authorList>
    </citation>
    <scope>NUCLEOTIDE SEQUENCE</scope>
    <source>
        <strain evidence="1">Ct7M529</strain>
    </source>
</reference>
<dbReference type="EMBL" id="BK014754">
    <property type="protein sequence ID" value="DAD74206.1"/>
    <property type="molecule type" value="Genomic_DNA"/>
</dbReference>
<sequence length="617" mass="68805">MAKTIYLLQYNNYFNRTVKGESYYIIGNYTSAGAKIVGQITNMSLWNPNDGIDTTITSNLGLTAIPDYCVVCDGVIVLQRWFVVEAKRLQGQQYRLTLHRDVIAEENAKIMANEESYIERGWCDVSDPAIYNSEPMTFNQIKIRQRSLYDISQCPWIVLYFTPTKKTETEDTNFPQKTVVWEYNGTKYSIECQYNPSGIVSYITQADDSPYAICAIPYATRDYYGIDGAKMGTLELRNALACAMAISRAYSSAGWLADVQLLPYCPCKEVLRTDRNIDLTKARSYAPIKIDGQQNSTFAGMVSCSASTFASTLYSSTGVVFKHTVTNVKMDNLTVNCRLVSPNGNGVFEFNPAKMVYANDAQIGFEAYCTYMPYQPYIRVAPHFARLYGEEYGDYRGLICGGDFSLPQISDSWEAYQVQNKNYQVMFNRQIESLELQQKMGLASDIAGATTGVVSGVAGGALSGSMIGGPHGAITGGIAGGVASVGGGVADVITNQVLRKDQREVMEQQHNWQLQNIQALPYSIAKATNFNIDNTYVPYLEVYNCDDYETQNLGTYLELYGYNISRYGKFSDYVKPKGRTFIRGSFVRLNGIPDDSHYLAAIADEVRQGFYIEKGES</sequence>
<accession>A0A8S5LW11</accession>
<evidence type="ECO:0000313" key="1">
    <source>
        <dbReference type="EMBL" id="DAD74206.1"/>
    </source>
</evidence>
<name>A0A8S5LW11_9CAUD</name>
<proteinExistence type="predicted"/>